<keyword evidence="2" id="KW-1185">Reference proteome</keyword>
<evidence type="ECO:0000313" key="2">
    <source>
        <dbReference type="Proteomes" id="UP000403266"/>
    </source>
</evidence>
<dbReference type="OrthoDB" id="8020033at2"/>
<sequence>MSFLSEANVAEHVLALCRSLNENSETAIALDTSLTHSLIFDSMKLVQFFAGVEALYPGVALEDWFIEHSPDGRDTFAVPFPT</sequence>
<name>A0A5N7MPE9_9HYPH</name>
<evidence type="ECO:0000313" key="1">
    <source>
        <dbReference type="EMBL" id="MPR28897.1"/>
    </source>
</evidence>
<protein>
    <submittedName>
        <fullName evidence="1">Uncharacterized protein</fullName>
    </submittedName>
</protein>
<organism evidence="1 2">
    <name type="scientific">Microvirga tunisiensis</name>
    <dbReference type="NCBI Taxonomy" id="2108360"/>
    <lineage>
        <taxon>Bacteria</taxon>
        <taxon>Pseudomonadati</taxon>
        <taxon>Pseudomonadota</taxon>
        <taxon>Alphaproteobacteria</taxon>
        <taxon>Hyphomicrobiales</taxon>
        <taxon>Methylobacteriaceae</taxon>
        <taxon>Microvirga</taxon>
    </lineage>
</organism>
<dbReference type="AlphaFoldDB" id="A0A5N7MPE9"/>
<gene>
    <name evidence="1" type="ORF">FS320_28175</name>
</gene>
<dbReference type="EMBL" id="VOSK01000180">
    <property type="protein sequence ID" value="MPR28897.1"/>
    <property type="molecule type" value="Genomic_DNA"/>
</dbReference>
<reference evidence="1 2" key="1">
    <citation type="journal article" date="2019" name="Syst. Appl. Microbiol.">
        <title>Microvirga tunisiensis sp. nov., a root nodule symbiotic bacterium isolated from Lupinus micranthus and L. luteus grown in Northern Tunisia.</title>
        <authorList>
            <person name="Msaddak A."/>
            <person name="Rejili M."/>
            <person name="Duran D."/>
            <person name="Mars M."/>
            <person name="Palacios J.M."/>
            <person name="Ruiz-Argueso T."/>
            <person name="Rey L."/>
            <person name="Imperial J."/>
        </authorList>
    </citation>
    <scope>NUCLEOTIDE SEQUENCE [LARGE SCALE GENOMIC DNA]</scope>
    <source>
        <strain evidence="1 2">Lmie10</strain>
    </source>
</reference>
<accession>A0A5N7MPE9</accession>
<proteinExistence type="predicted"/>
<dbReference type="RefSeq" id="WP_152715548.1">
    <property type="nucleotide sequence ID" value="NZ_VOSJ01000178.1"/>
</dbReference>
<dbReference type="Proteomes" id="UP000403266">
    <property type="component" value="Unassembled WGS sequence"/>
</dbReference>
<comment type="caution">
    <text evidence="1">The sequence shown here is derived from an EMBL/GenBank/DDBJ whole genome shotgun (WGS) entry which is preliminary data.</text>
</comment>